<feature type="transmembrane region" description="Helical" evidence="1">
    <location>
        <begin position="111"/>
        <end position="127"/>
    </location>
</feature>
<dbReference type="InterPro" id="IPR019074">
    <property type="entry name" value="YabQ"/>
</dbReference>
<dbReference type="EMBL" id="SMAL01000009">
    <property type="protein sequence ID" value="TCT13050.1"/>
    <property type="molecule type" value="Genomic_DNA"/>
</dbReference>
<name>A0A4R3MKR4_9FIRM</name>
<feature type="transmembrane region" description="Helical" evidence="1">
    <location>
        <begin position="69"/>
        <end position="90"/>
    </location>
</feature>
<accession>A0A4R3MKR4</accession>
<protein>
    <submittedName>
        <fullName evidence="2">Spore cortex biosynthesis protein YabQ</fullName>
    </submittedName>
</protein>
<dbReference type="RefSeq" id="WP_132253327.1">
    <property type="nucleotide sequence ID" value="NZ_SMAL01000009.1"/>
</dbReference>
<dbReference type="AlphaFoldDB" id="A0A4R3MKR4"/>
<feature type="transmembrane region" description="Helical" evidence="1">
    <location>
        <begin position="12"/>
        <end position="29"/>
    </location>
</feature>
<sequence>MSEFITVQGQLFMITIASGIAIGVFYDIIRIFRRVVAHSNFLINIEDGLFWIISSVFLFVILFRQNNGVIRGYVIIGVLIGLVLYFAIASHYIVNGVSKSINSIIDMIKKVIMLILKPFVFVIKFILKRFKGVYSIFRKLYKFILKQLKKIKKTVKMVIRKI</sequence>
<keyword evidence="1" id="KW-1133">Transmembrane helix</keyword>
<gene>
    <name evidence="2" type="ORF">EDC18_10911</name>
</gene>
<dbReference type="Pfam" id="PF09578">
    <property type="entry name" value="Spore_YabQ"/>
    <property type="match status" value="1"/>
</dbReference>
<keyword evidence="1" id="KW-0812">Transmembrane</keyword>
<reference evidence="2 3" key="1">
    <citation type="submission" date="2019-03" db="EMBL/GenBank/DDBJ databases">
        <title>Genomic Encyclopedia of Type Strains, Phase IV (KMG-IV): sequencing the most valuable type-strain genomes for metagenomic binning, comparative biology and taxonomic classification.</title>
        <authorList>
            <person name="Goeker M."/>
        </authorList>
    </citation>
    <scope>NUCLEOTIDE SEQUENCE [LARGE SCALE GENOMIC DNA]</scope>
    <source>
        <strain evidence="2 3">DSM 24629</strain>
    </source>
</reference>
<keyword evidence="3" id="KW-1185">Reference proteome</keyword>
<comment type="caution">
    <text evidence="2">The sequence shown here is derived from an EMBL/GenBank/DDBJ whole genome shotgun (WGS) entry which is preliminary data.</text>
</comment>
<feature type="transmembrane region" description="Helical" evidence="1">
    <location>
        <begin position="41"/>
        <end position="63"/>
    </location>
</feature>
<proteinExistence type="predicted"/>
<organism evidence="2 3">
    <name type="scientific">Natranaerovirga pectinivora</name>
    <dbReference type="NCBI Taxonomy" id="682400"/>
    <lineage>
        <taxon>Bacteria</taxon>
        <taxon>Bacillati</taxon>
        <taxon>Bacillota</taxon>
        <taxon>Clostridia</taxon>
        <taxon>Lachnospirales</taxon>
        <taxon>Natranaerovirgaceae</taxon>
        <taxon>Natranaerovirga</taxon>
    </lineage>
</organism>
<keyword evidence="1" id="KW-0472">Membrane</keyword>
<dbReference type="OrthoDB" id="9801633at2"/>
<dbReference type="Proteomes" id="UP000294902">
    <property type="component" value="Unassembled WGS sequence"/>
</dbReference>
<evidence type="ECO:0000256" key="1">
    <source>
        <dbReference type="SAM" id="Phobius"/>
    </source>
</evidence>
<evidence type="ECO:0000313" key="2">
    <source>
        <dbReference type="EMBL" id="TCT13050.1"/>
    </source>
</evidence>
<dbReference type="NCBIfam" id="TIGR02893">
    <property type="entry name" value="spore_yabQ"/>
    <property type="match status" value="1"/>
</dbReference>
<evidence type="ECO:0000313" key="3">
    <source>
        <dbReference type="Proteomes" id="UP000294902"/>
    </source>
</evidence>